<feature type="region of interest" description="Disordered" evidence="1">
    <location>
        <begin position="179"/>
        <end position="198"/>
    </location>
</feature>
<protein>
    <submittedName>
        <fullName evidence="2">Uncharacterized protein</fullName>
    </submittedName>
</protein>
<proteinExistence type="predicted"/>
<keyword evidence="3" id="KW-1185">Reference proteome</keyword>
<name>A0ABC8T0Z0_9AQUA</name>
<dbReference type="EMBL" id="CAUOFW020003950">
    <property type="protein sequence ID" value="CAK9163096.1"/>
    <property type="molecule type" value="Genomic_DNA"/>
</dbReference>
<gene>
    <name evidence="2" type="ORF">ILEXP_LOCUS32062</name>
</gene>
<comment type="caution">
    <text evidence="2">The sequence shown here is derived from an EMBL/GenBank/DDBJ whole genome shotgun (WGS) entry which is preliminary data.</text>
</comment>
<evidence type="ECO:0000313" key="2">
    <source>
        <dbReference type="EMBL" id="CAK9163096.1"/>
    </source>
</evidence>
<reference evidence="2 3" key="1">
    <citation type="submission" date="2024-02" db="EMBL/GenBank/DDBJ databases">
        <authorList>
            <person name="Vignale AGUSTIN F."/>
            <person name="Sosa J E."/>
            <person name="Modenutti C."/>
        </authorList>
    </citation>
    <scope>NUCLEOTIDE SEQUENCE [LARGE SCALE GENOMIC DNA]</scope>
</reference>
<organism evidence="2 3">
    <name type="scientific">Ilex paraguariensis</name>
    <name type="common">yerba mate</name>
    <dbReference type="NCBI Taxonomy" id="185542"/>
    <lineage>
        <taxon>Eukaryota</taxon>
        <taxon>Viridiplantae</taxon>
        <taxon>Streptophyta</taxon>
        <taxon>Embryophyta</taxon>
        <taxon>Tracheophyta</taxon>
        <taxon>Spermatophyta</taxon>
        <taxon>Magnoliopsida</taxon>
        <taxon>eudicotyledons</taxon>
        <taxon>Gunneridae</taxon>
        <taxon>Pentapetalae</taxon>
        <taxon>asterids</taxon>
        <taxon>campanulids</taxon>
        <taxon>Aquifoliales</taxon>
        <taxon>Aquifoliaceae</taxon>
        <taxon>Ilex</taxon>
    </lineage>
</organism>
<evidence type="ECO:0000256" key="1">
    <source>
        <dbReference type="SAM" id="MobiDB-lite"/>
    </source>
</evidence>
<sequence>MEESSLRTEGGGPQWVSPIGSLHSPGFMGFMPKLSALSLENNTFSGMIPIQYAFKTLVPHASENGDMETQMEIAPVEKLTTENAELDEKVNELYVELDQRIATTELPSSVGAGAVVGGTDLSAYVTESSAIGSDPMVGTAARHETAPAADPMLEVGERMPVSGETMESVQDVFIKDERNGSDSMNADYTSVVPNPSETIESEEIVQIPLDESEVQDTDSEAAHNEEEADVPLLDAPLIGAPFRLISFFARYVSGADLVDNKSFVNSGR</sequence>
<feature type="compositionally biased region" description="Polar residues" evidence="1">
    <location>
        <begin position="181"/>
        <end position="198"/>
    </location>
</feature>
<accession>A0ABC8T0Z0</accession>
<evidence type="ECO:0000313" key="3">
    <source>
        <dbReference type="Proteomes" id="UP001642360"/>
    </source>
</evidence>
<dbReference type="Proteomes" id="UP001642360">
    <property type="component" value="Unassembled WGS sequence"/>
</dbReference>
<dbReference type="AlphaFoldDB" id="A0ABC8T0Z0"/>